<dbReference type="Proteomes" id="UP000198538">
    <property type="component" value="Unassembled WGS sequence"/>
</dbReference>
<keyword evidence="1" id="KW-1133">Transmembrane helix</keyword>
<evidence type="ECO:0000313" key="3">
    <source>
        <dbReference type="Proteomes" id="UP000198538"/>
    </source>
</evidence>
<feature type="transmembrane region" description="Helical" evidence="1">
    <location>
        <begin position="61"/>
        <end position="88"/>
    </location>
</feature>
<feature type="transmembrane region" description="Helical" evidence="1">
    <location>
        <begin position="6"/>
        <end position="23"/>
    </location>
</feature>
<keyword evidence="3" id="KW-1185">Reference proteome</keyword>
<gene>
    <name evidence="2" type="ORF">SAMN05720606_110154</name>
</gene>
<keyword evidence="1" id="KW-0812">Transmembrane</keyword>
<proteinExistence type="predicted"/>
<sequence length="95" mass="10414">MDIVILWTIGMWVVQLLIEWIVYRAQGRQMTWIQSILPCLTLLGGAGVIVMSIDMESWNAIGYALLGAAIGTSGLLTLVTVAITALVLRRRGKDI</sequence>
<dbReference type="STRING" id="582692.SAMN05720606_110154"/>
<reference evidence="3" key="1">
    <citation type="submission" date="2016-10" db="EMBL/GenBank/DDBJ databases">
        <authorList>
            <person name="Varghese N."/>
            <person name="Submissions S."/>
        </authorList>
    </citation>
    <scope>NUCLEOTIDE SEQUENCE [LARGE SCALE GENOMIC DNA]</scope>
    <source>
        <strain evidence="3">BL9</strain>
    </source>
</reference>
<organism evidence="2 3">
    <name type="scientific">Paenibacillus polysaccharolyticus</name>
    <dbReference type="NCBI Taxonomy" id="582692"/>
    <lineage>
        <taxon>Bacteria</taxon>
        <taxon>Bacillati</taxon>
        <taxon>Bacillota</taxon>
        <taxon>Bacilli</taxon>
        <taxon>Bacillales</taxon>
        <taxon>Paenibacillaceae</taxon>
        <taxon>Paenibacillus</taxon>
    </lineage>
</organism>
<dbReference type="EMBL" id="FMVM01000010">
    <property type="protein sequence ID" value="SCY84798.1"/>
    <property type="molecule type" value="Genomic_DNA"/>
</dbReference>
<dbReference type="AlphaFoldDB" id="A0A1G5JAS5"/>
<name>A0A1G5JAS5_9BACL</name>
<dbReference type="RefSeq" id="WP_090921609.1">
    <property type="nucleotide sequence ID" value="NZ_FMVM01000010.1"/>
</dbReference>
<evidence type="ECO:0000313" key="2">
    <source>
        <dbReference type="EMBL" id="SCY84798.1"/>
    </source>
</evidence>
<keyword evidence="1" id="KW-0472">Membrane</keyword>
<accession>A0A1G5JAS5</accession>
<protein>
    <submittedName>
        <fullName evidence="2">Uncharacterized protein</fullName>
    </submittedName>
</protein>
<evidence type="ECO:0000256" key="1">
    <source>
        <dbReference type="SAM" id="Phobius"/>
    </source>
</evidence>
<feature type="transmembrane region" description="Helical" evidence="1">
    <location>
        <begin position="35"/>
        <end position="55"/>
    </location>
</feature>